<proteinExistence type="predicted"/>
<evidence type="ECO:0008006" key="3">
    <source>
        <dbReference type="Google" id="ProtNLM"/>
    </source>
</evidence>
<gene>
    <name evidence="1" type="ORF">QCA50_014078</name>
</gene>
<evidence type="ECO:0000313" key="2">
    <source>
        <dbReference type="Proteomes" id="UP001385951"/>
    </source>
</evidence>
<organism evidence="1 2">
    <name type="scientific">Cerrena zonata</name>
    <dbReference type="NCBI Taxonomy" id="2478898"/>
    <lineage>
        <taxon>Eukaryota</taxon>
        <taxon>Fungi</taxon>
        <taxon>Dikarya</taxon>
        <taxon>Basidiomycota</taxon>
        <taxon>Agaricomycotina</taxon>
        <taxon>Agaricomycetes</taxon>
        <taxon>Polyporales</taxon>
        <taxon>Cerrenaceae</taxon>
        <taxon>Cerrena</taxon>
    </lineage>
</organism>
<accession>A0AAW0FN03</accession>
<reference evidence="1 2" key="1">
    <citation type="submission" date="2022-09" db="EMBL/GenBank/DDBJ databases">
        <authorList>
            <person name="Palmer J.M."/>
        </authorList>
    </citation>
    <scope>NUCLEOTIDE SEQUENCE [LARGE SCALE GENOMIC DNA]</scope>
    <source>
        <strain evidence="1 2">DSM 7382</strain>
    </source>
</reference>
<protein>
    <recommendedName>
        <fullName evidence="3">Fungal-type protein kinase domain-containing protein</fullName>
    </recommendedName>
</protein>
<dbReference type="Proteomes" id="UP001385951">
    <property type="component" value="Unassembled WGS sequence"/>
</dbReference>
<dbReference type="AlphaFoldDB" id="A0AAW0FN03"/>
<evidence type="ECO:0000313" key="1">
    <source>
        <dbReference type="EMBL" id="KAK7682695.1"/>
    </source>
</evidence>
<keyword evidence="2" id="KW-1185">Reference proteome</keyword>
<name>A0AAW0FN03_9APHY</name>
<sequence>MPSLRRSIGDSDVTAKFLYGQVFNADALRWKVIKIPCLIPVDQRRTSKRFPVFESILGPGVIHDCVVIGEDNDGNDRTYHVAMRFRQDRKPNKTLRGLYNHRLFPVDIAVMAIGIRGHIIGTYGSRERRLARSAIRAFLVELHKQYDAKEQRGIPLRIPTQIGEY</sequence>
<dbReference type="EMBL" id="JASBNA010000034">
    <property type="protein sequence ID" value="KAK7682695.1"/>
    <property type="molecule type" value="Genomic_DNA"/>
</dbReference>
<comment type="caution">
    <text evidence="1">The sequence shown here is derived from an EMBL/GenBank/DDBJ whole genome shotgun (WGS) entry which is preliminary data.</text>
</comment>